<proteinExistence type="predicted"/>
<dbReference type="EMBL" id="BPLR01004529">
    <property type="protein sequence ID" value="GIX95503.1"/>
    <property type="molecule type" value="Genomic_DNA"/>
</dbReference>
<comment type="caution">
    <text evidence="1">The sequence shown here is derived from an EMBL/GenBank/DDBJ whole genome shotgun (WGS) entry which is preliminary data.</text>
</comment>
<protein>
    <submittedName>
        <fullName evidence="1">Uncharacterized protein</fullName>
    </submittedName>
</protein>
<dbReference type="AlphaFoldDB" id="A0AAV4PEN9"/>
<reference evidence="1 2" key="1">
    <citation type="submission" date="2021-06" db="EMBL/GenBank/DDBJ databases">
        <title>Caerostris extrusa draft genome.</title>
        <authorList>
            <person name="Kono N."/>
            <person name="Arakawa K."/>
        </authorList>
    </citation>
    <scope>NUCLEOTIDE SEQUENCE [LARGE SCALE GENOMIC DNA]</scope>
</reference>
<evidence type="ECO:0000313" key="2">
    <source>
        <dbReference type="Proteomes" id="UP001054945"/>
    </source>
</evidence>
<name>A0AAV4PEN9_CAEEX</name>
<gene>
    <name evidence="1" type="ORF">CEXT_802351</name>
</gene>
<evidence type="ECO:0000313" key="1">
    <source>
        <dbReference type="EMBL" id="GIX95503.1"/>
    </source>
</evidence>
<dbReference type="Proteomes" id="UP001054945">
    <property type="component" value="Unassembled WGS sequence"/>
</dbReference>
<organism evidence="1 2">
    <name type="scientific">Caerostris extrusa</name>
    <name type="common">Bark spider</name>
    <name type="synonym">Caerostris bankana</name>
    <dbReference type="NCBI Taxonomy" id="172846"/>
    <lineage>
        <taxon>Eukaryota</taxon>
        <taxon>Metazoa</taxon>
        <taxon>Ecdysozoa</taxon>
        <taxon>Arthropoda</taxon>
        <taxon>Chelicerata</taxon>
        <taxon>Arachnida</taxon>
        <taxon>Araneae</taxon>
        <taxon>Araneomorphae</taxon>
        <taxon>Entelegynae</taxon>
        <taxon>Araneoidea</taxon>
        <taxon>Araneidae</taxon>
        <taxon>Caerostris</taxon>
    </lineage>
</organism>
<accession>A0AAV4PEN9</accession>
<keyword evidence="2" id="KW-1185">Reference proteome</keyword>
<sequence length="86" mass="10025">MQYCTERQSVFSNARAARISNPRRHLIVVSLHNFDGSYVQSTLSSYRSSSSYLRQFSSYRWQQTAIVSLHADPMRLNQGTCQRTYK</sequence>